<gene>
    <name evidence="2" type="ORF">SAMN04488040_0472</name>
</gene>
<evidence type="ECO:0000256" key="1">
    <source>
        <dbReference type="SAM" id="Phobius"/>
    </source>
</evidence>
<keyword evidence="1" id="KW-0472">Membrane</keyword>
<keyword evidence="1" id="KW-1133">Transmembrane helix</keyword>
<organism evidence="2 3">
    <name type="scientific">Sulfitobacter marinus</name>
    <dbReference type="NCBI Taxonomy" id="394264"/>
    <lineage>
        <taxon>Bacteria</taxon>
        <taxon>Pseudomonadati</taxon>
        <taxon>Pseudomonadota</taxon>
        <taxon>Alphaproteobacteria</taxon>
        <taxon>Rhodobacterales</taxon>
        <taxon>Roseobacteraceae</taxon>
        <taxon>Sulfitobacter</taxon>
    </lineage>
</organism>
<evidence type="ECO:0008006" key="4">
    <source>
        <dbReference type="Google" id="ProtNLM"/>
    </source>
</evidence>
<feature type="transmembrane region" description="Helical" evidence="1">
    <location>
        <begin position="51"/>
        <end position="75"/>
    </location>
</feature>
<accession>A0A1I6Q3G7</accession>
<keyword evidence="1" id="KW-0812">Transmembrane</keyword>
<dbReference type="InterPro" id="IPR031876">
    <property type="entry name" value="DUF4760"/>
</dbReference>
<dbReference type="Proteomes" id="UP000199239">
    <property type="component" value="Unassembled WGS sequence"/>
</dbReference>
<name>A0A1I6Q3G7_9RHOB</name>
<sequence>MIARAFLFIFGALLVLCTLCIFLLILLPLASASLSSVYALFPNKPSPQYTAFLTATGTIVAAISVVAAILTFWFSTRAARHAQRKQHTITVLLETRLSSEFQGTIEKRRAYFPEYTDVAFDDWNAARNTMTPPGASMDVIAEHKVRRDSALALTTLLNYYEFLAVGITEGDLDEEMLKKTLRSIMCNLVDDSRHLIAGMQKINPNTYEHLTALYGQWRKQNARDINGSPNERPIPRLR</sequence>
<reference evidence="3" key="1">
    <citation type="submission" date="2016-10" db="EMBL/GenBank/DDBJ databases">
        <authorList>
            <person name="Varghese N."/>
            <person name="Submissions S."/>
        </authorList>
    </citation>
    <scope>NUCLEOTIDE SEQUENCE [LARGE SCALE GENOMIC DNA]</scope>
    <source>
        <strain evidence="3">DSM 23422</strain>
    </source>
</reference>
<evidence type="ECO:0000313" key="2">
    <source>
        <dbReference type="EMBL" id="SFS46888.1"/>
    </source>
</evidence>
<dbReference type="OrthoDB" id="7342716at2"/>
<dbReference type="AlphaFoldDB" id="A0A1I6Q3G7"/>
<proteinExistence type="predicted"/>
<dbReference type="Pfam" id="PF15956">
    <property type="entry name" value="DUF4760"/>
    <property type="match status" value="1"/>
</dbReference>
<keyword evidence="3" id="KW-1185">Reference proteome</keyword>
<protein>
    <recommendedName>
        <fullName evidence="4">DUF4760 domain-containing protein</fullName>
    </recommendedName>
</protein>
<dbReference type="EMBL" id="FPAJ01000001">
    <property type="protein sequence ID" value="SFS46888.1"/>
    <property type="molecule type" value="Genomic_DNA"/>
</dbReference>
<evidence type="ECO:0000313" key="3">
    <source>
        <dbReference type="Proteomes" id="UP000199239"/>
    </source>
</evidence>